<reference evidence="5" key="1">
    <citation type="submission" date="2022-04" db="EMBL/GenBank/DDBJ databases">
        <title>Alcanivorax sp. CY1518 draft genome sequence.</title>
        <authorList>
            <person name="Zhao G."/>
            <person name="An M."/>
        </authorList>
    </citation>
    <scope>NUCLEOTIDE SEQUENCE</scope>
    <source>
        <strain evidence="5">CY1518</strain>
    </source>
</reference>
<feature type="domain" description="Xaa-Pro dipeptidyl-peptidase-like" evidence="4">
    <location>
        <begin position="97"/>
        <end position="256"/>
    </location>
</feature>
<evidence type="ECO:0000313" key="6">
    <source>
        <dbReference type="Proteomes" id="UP001165524"/>
    </source>
</evidence>
<keyword evidence="3" id="KW-0732">Signal</keyword>
<keyword evidence="1 5" id="KW-0378">Hydrolase</keyword>
<sequence length="695" mass="73319">MSCPLCLARRGWLLLCAVLLSLSLIACGGSSSSAPPAGQPGPGTPEPEEPEPGAPEPPRMLRPLPTSQAAGPAASCEQGEHLEGGRSYRVSMPSRIDGAAIVFQVFEPRTVDCRARHPLILEGHGFAGSRQTAAGSSFSAPIAQLTEAGYAVISIDQRGHGESGGTVRVMTPDFEGQDLIQIVDWAQVHLDYLAYAPNHTGAQNLLLGAVGASYGGGFQYMLYSMDPDQRLDALVPHITWHDLSYSLSPGNTVKSYWGLVLAAMGDVRTGLSMDPLLRATLVESAVANVMPASAQDFLSYSGLAYSCSNPRGLQLLSAPGTGDYVLDPLMQLLGPLTGGSRYMVQQPRGELYPIDVLMFQGFRDSLFTFNEAFANYQCLKAQGGDVRLLTYPFGHHYLSPNAGFVLETAQNLPTFLGALPDLAQGSLDAFASCGEVDAASATIAWFDEKLRGRGNADDVITSGQDICLTMTYGDAVTVPDVTVGGQPVALDGPGGLPVTARSGAAGALPTLVSLGSVTEEAVLAGIPTLSVTLTDPLAVLDPLEEVLLDPLLCNDIISGLLGPLVNMLRCGEETPPLLVLKGEDVILFAGIGVLRAALLPELPLPLPVPELIDEQVYPLRGIGQHEVMLEGIAERLQPGDQLFLMLYGVHPTYVGTFSRDLLSIIVEVEGTVQLPLLTADGRSALPENALAPPLP</sequence>
<evidence type="ECO:0000256" key="2">
    <source>
        <dbReference type="SAM" id="MobiDB-lite"/>
    </source>
</evidence>
<proteinExistence type="predicted"/>
<dbReference type="GO" id="GO:0016787">
    <property type="term" value="F:hydrolase activity"/>
    <property type="evidence" value="ECO:0007669"/>
    <property type="project" value="UniProtKB-KW"/>
</dbReference>
<accession>A0ABT0E8Z0</accession>
<feature type="region of interest" description="Disordered" evidence="2">
    <location>
        <begin position="31"/>
        <end position="84"/>
    </location>
</feature>
<name>A0ABT0E8Z0_9GAMM</name>
<dbReference type="Pfam" id="PF02129">
    <property type="entry name" value="Peptidase_S15"/>
    <property type="match status" value="1"/>
</dbReference>
<keyword evidence="6" id="KW-1185">Reference proteome</keyword>
<evidence type="ECO:0000313" key="5">
    <source>
        <dbReference type="EMBL" id="MCK0538230.1"/>
    </source>
</evidence>
<feature type="signal peptide" evidence="3">
    <location>
        <begin position="1"/>
        <end position="26"/>
    </location>
</feature>
<evidence type="ECO:0000256" key="1">
    <source>
        <dbReference type="ARBA" id="ARBA00022801"/>
    </source>
</evidence>
<evidence type="ECO:0000259" key="4">
    <source>
        <dbReference type="Pfam" id="PF02129"/>
    </source>
</evidence>
<dbReference type="PANTHER" id="PTHR22946">
    <property type="entry name" value="DIENELACTONE HYDROLASE DOMAIN-CONTAINING PROTEIN-RELATED"/>
    <property type="match status" value="1"/>
</dbReference>
<dbReference type="PANTHER" id="PTHR22946:SF9">
    <property type="entry name" value="POLYKETIDE TRANSFERASE AF380"/>
    <property type="match status" value="1"/>
</dbReference>
<dbReference type="EMBL" id="JALKII010000007">
    <property type="protein sequence ID" value="MCK0538230.1"/>
    <property type="molecule type" value="Genomic_DNA"/>
</dbReference>
<evidence type="ECO:0000256" key="3">
    <source>
        <dbReference type="SAM" id="SignalP"/>
    </source>
</evidence>
<comment type="caution">
    <text evidence="5">The sequence shown here is derived from an EMBL/GenBank/DDBJ whole genome shotgun (WGS) entry which is preliminary data.</text>
</comment>
<dbReference type="Proteomes" id="UP001165524">
    <property type="component" value="Unassembled WGS sequence"/>
</dbReference>
<gene>
    <name evidence="5" type="ORF">MU846_10965</name>
</gene>
<dbReference type="RefSeq" id="WP_246952656.1">
    <property type="nucleotide sequence ID" value="NZ_JALKII010000007.1"/>
</dbReference>
<feature type="chain" id="PRO_5045606974" evidence="3">
    <location>
        <begin position="27"/>
        <end position="695"/>
    </location>
</feature>
<dbReference type="InterPro" id="IPR050261">
    <property type="entry name" value="FrsA_esterase"/>
</dbReference>
<dbReference type="Gene3D" id="3.40.50.1820">
    <property type="entry name" value="alpha/beta hydrolase"/>
    <property type="match status" value="1"/>
</dbReference>
<dbReference type="InterPro" id="IPR000383">
    <property type="entry name" value="Xaa-Pro-like_dom"/>
</dbReference>
<organism evidence="5 6">
    <name type="scientific">Alcanivorax quisquiliarum</name>
    <dbReference type="NCBI Taxonomy" id="2933565"/>
    <lineage>
        <taxon>Bacteria</taxon>
        <taxon>Pseudomonadati</taxon>
        <taxon>Pseudomonadota</taxon>
        <taxon>Gammaproteobacteria</taxon>
        <taxon>Oceanospirillales</taxon>
        <taxon>Alcanivoracaceae</taxon>
        <taxon>Alcanivorax</taxon>
    </lineage>
</organism>
<dbReference type="InterPro" id="IPR029058">
    <property type="entry name" value="AB_hydrolase_fold"/>
</dbReference>
<dbReference type="SUPFAM" id="SSF53474">
    <property type="entry name" value="alpha/beta-Hydrolases"/>
    <property type="match status" value="1"/>
</dbReference>
<protein>
    <submittedName>
        <fullName evidence="5">CocE/NonD family hydrolase</fullName>
    </submittedName>
</protein>